<feature type="domain" description="RNA polymerase sigma factor 70 region 4 type 2" evidence="8">
    <location>
        <begin position="143"/>
        <end position="192"/>
    </location>
</feature>
<dbReference type="InterPro" id="IPR013324">
    <property type="entry name" value="RNA_pol_sigma_r3/r4-like"/>
</dbReference>
<evidence type="ECO:0000256" key="2">
    <source>
        <dbReference type="ARBA" id="ARBA00023015"/>
    </source>
</evidence>
<dbReference type="PANTHER" id="PTHR43133">
    <property type="entry name" value="RNA POLYMERASE ECF-TYPE SIGMA FACTO"/>
    <property type="match status" value="1"/>
</dbReference>
<dbReference type="InterPro" id="IPR000838">
    <property type="entry name" value="RNA_pol_sigma70_ECF_CS"/>
</dbReference>
<evidence type="ECO:0000256" key="3">
    <source>
        <dbReference type="ARBA" id="ARBA00023082"/>
    </source>
</evidence>
<dbReference type="Gene3D" id="1.10.1740.10">
    <property type="match status" value="1"/>
</dbReference>
<dbReference type="InterPro" id="IPR014284">
    <property type="entry name" value="RNA_pol_sigma-70_dom"/>
</dbReference>
<dbReference type="Pfam" id="PF08281">
    <property type="entry name" value="Sigma70_r4_2"/>
    <property type="match status" value="1"/>
</dbReference>
<sequence>MNDRRKDQEPAEGWREASEREAHLIQRAQDGDQQAFEALLRLYDRHVCAIIGSFLRRKQDVEDLAQDVFLKAYLAIGRFRPGAPFGPWLRRITVNTCYDHLRKIRRHAEITFTDMGEGERDFMHLLADKGHPSLGDQVAARDLAERALAGLAPKDRLVITLREVHGLEIAEIASTLGCTRAAAKVRLWRARRVMQAWCQSLIRQEEEAVHREGRGE</sequence>
<gene>
    <name evidence="9" type="ORF">CLG94_06070</name>
</gene>
<comment type="similarity">
    <text evidence="1 6">Belongs to the sigma-70 factor family. ECF subfamily.</text>
</comment>
<dbReference type="SUPFAM" id="SSF88946">
    <property type="entry name" value="Sigma2 domain of RNA polymerase sigma factors"/>
    <property type="match status" value="1"/>
</dbReference>
<dbReference type="RefSeq" id="WP_107561968.1">
    <property type="nucleotide sequence ID" value="NZ_NVQC01000017.1"/>
</dbReference>
<dbReference type="EMBL" id="NVQC01000017">
    <property type="protein sequence ID" value="PTL36221.1"/>
    <property type="molecule type" value="Genomic_DNA"/>
</dbReference>
<dbReference type="PANTHER" id="PTHR43133:SF8">
    <property type="entry name" value="RNA POLYMERASE SIGMA FACTOR HI_1459-RELATED"/>
    <property type="match status" value="1"/>
</dbReference>
<dbReference type="InterPro" id="IPR013325">
    <property type="entry name" value="RNA_pol_sigma_r2"/>
</dbReference>
<dbReference type="AlphaFoldDB" id="A0A2T4TYQ5"/>
<dbReference type="GO" id="GO:0016987">
    <property type="term" value="F:sigma factor activity"/>
    <property type="evidence" value="ECO:0007669"/>
    <property type="project" value="UniProtKB-KW"/>
</dbReference>
<dbReference type="CDD" id="cd06171">
    <property type="entry name" value="Sigma70_r4"/>
    <property type="match status" value="1"/>
</dbReference>
<dbReference type="Pfam" id="PF04542">
    <property type="entry name" value="Sigma70_r2"/>
    <property type="match status" value="1"/>
</dbReference>
<reference evidence="10" key="2">
    <citation type="journal article" date="2018" name="Environ. Microbiol.">
        <title>Bloom of a denitrifying methanotroph, 'Candidatus Methylomirabilis limnetica', in a deep stratified lake.</title>
        <authorList>
            <person name="Graf J.S."/>
            <person name="Mayr M.J."/>
            <person name="Marchant H.K."/>
            <person name="Tienken D."/>
            <person name="Hach P.F."/>
            <person name="Brand A."/>
            <person name="Schubert C.J."/>
            <person name="Kuypers M.M."/>
            <person name="Milucka J."/>
        </authorList>
    </citation>
    <scope>NUCLEOTIDE SEQUENCE [LARGE SCALE GENOMIC DNA]</scope>
    <source>
        <strain evidence="10">Zug</strain>
    </source>
</reference>
<dbReference type="InterPro" id="IPR039425">
    <property type="entry name" value="RNA_pol_sigma-70-like"/>
</dbReference>
<keyword evidence="3 6" id="KW-0731">Sigma factor</keyword>
<keyword evidence="4 6" id="KW-0238">DNA-binding</keyword>
<dbReference type="InterPro" id="IPR013249">
    <property type="entry name" value="RNA_pol_sigma70_r4_t2"/>
</dbReference>
<comment type="caution">
    <text evidence="9">The sequence shown here is derived from an EMBL/GenBank/DDBJ whole genome shotgun (WGS) entry which is preliminary data.</text>
</comment>
<organism evidence="9 10">
    <name type="scientific">Candidatus Methylomirabilis limnetica</name>
    <dbReference type="NCBI Taxonomy" id="2033718"/>
    <lineage>
        <taxon>Bacteria</taxon>
        <taxon>Candidatus Methylomirabilota</taxon>
        <taxon>Candidatus Methylomirabilia</taxon>
        <taxon>Candidatus Methylomirabilales</taxon>
        <taxon>Candidatus Methylomirabilaceae</taxon>
        <taxon>Candidatus Methylomirabilis</taxon>
    </lineage>
</organism>
<protein>
    <recommendedName>
        <fullName evidence="6">RNA polymerase sigma factor</fullName>
    </recommendedName>
</protein>
<keyword evidence="2 6" id="KW-0805">Transcription regulation</keyword>
<evidence type="ECO:0000256" key="6">
    <source>
        <dbReference type="RuleBase" id="RU000716"/>
    </source>
</evidence>
<evidence type="ECO:0000313" key="9">
    <source>
        <dbReference type="EMBL" id="PTL36221.1"/>
    </source>
</evidence>
<keyword evidence="5 6" id="KW-0804">Transcription</keyword>
<feature type="domain" description="RNA polymerase sigma-70 region 2" evidence="7">
    <location>
        <begin position="40"/>
        <end position="106"/>
    </location>
</feature>
<reference evidence="9 10" key="1">
    <citation type="submission" date="2017-09" db="EMBL/GenBank/DDBJ databases">
        <title>Bloom of a denitrifying methanotroph, Candidatus Methylomirabilis limnetica, in a deep stratified lake.</title>
        <authorList>
            <person name="Graf J.S."/>
            <person name="Marchant H.K."/>
            <person name="Tienken D."/>
            <person name="Hach P.F."/>
            <person name="Brand A."/>
            <person name="Schubert C.J."/>
            <person name="Kuypers M.M."/>
            <person name="Milucka J."/>
        </authorList>
    </citation>
    <scope>NUCLEOTIDE SEQUENCE [LARGE SCALE GENOMIC DNA]</scope>
    <source>
        <strain evidence="9 10">Zug</strain>
    </source>
</reference>
<dbReference type="OrthoDB" id="9784984at2"/>
<dbReference type="GO" id="GO:0003677">
    <property type="term" value="F:DNA binding"/>
    <property type="evidence" value="ECO:0007669"/>
    <property type="project" value="UniProtKB-KW"/>
</dbReference>
<keyword evidence="10" id="KW-1185">Reference proteome</keyword>
<evidence type="ECO:0000259" key="7">
    <source>
        <dbReference type="Pfam" id="PF04542"/>
    </source>
</evidence>
<dbReference type="InterPro" id="IPR036388">
    <property type="entry name" value="WH-like_DNA-bd_sf"/>
</dbReference>
<evidence type="ECO:0000259" key="8">
    <source>
        <dbReference type="Pfam" id="PF08281"/>
    </source>
</evidence>
<dbReference type="NCBIfam" id="TIGR02937">
    <property type="entry name" value="sigma70-ECF"/>
    <property type="match status" value="1"/>
</dbReference>
<accession>A0A2T4TYQ5</accession>
<dbReference type="SUPFAM" id="SSF88659">
    <property type="entry name" value="Sigma3 and sigma4 domains of RNA polymerase sigma factors"/>
    <property type="match status" value="1"/>
</dbReference>
<evidence type="ECO:0000313" key="10">
    <source>
        <dbReference type="Proteomes" id="UP000241436"/>
    </source>
</evidence>
<evidence type="ECO:0000256" key="4">
    <source>
        <dbReference type="ARBA" id="ARBA00023125"/>
    </source>
</evidence>
<evidence type="ECO:0000256" key="5">
    <source>
        <dbReference type="ARBA" id="ARBA00023163"/>
    </source>
</evidence>
<dbReference type="Gene3D" id="1.10.10.10">
    <property type="entry name" value="Winged helix-like DNA-binding domain superfamily/Winged helix DNA-binding domain"/>
    <property type="match status" value="1"/>
</dbReference>
<proteinExistence type="inferred from homology"/>
<name>A0A2T4TYQ5_9BACT</name>
<evidence type="ECO:0000256" key="1">
    <source>
        <dbReference type="ARBA" id="ARBA00010641"/>
    </source>
</evidence>
<dbReference type="PROSITE" id="PS01063">
    <property type="entry name" value="SIGMA70_ECF"/>
    <property type="match status" value="1"/>
</dbReference>
<dbReference type="Proteomes" id="UP000241436">
    <property type="component" value="Unassembled WGS sequence"/>
</dbReference>
<dbReference type="InterPro" id="IPR007627">
    <property type="entry name" value="RNA_pol_sigma70_r2"/>
</dbReference>
<dbReference type="GO" id="GO:0006352">
    <property type="term" value="P:DNA-templated transcription initiation"/>
    <property type="evidence" value="ECO:0007669"/>
    <property type="project" value="InterPro"/>
</dbReference>